<evidence type="ECO:0000313" key="3">
    <source>
        <dbReference type="Proteomes" id="UP000240883"/>
    </source>
</evidence>
<proteinExistence type="predicted"/>
<sequence>MYTRAFEGYEKAISHSQIDTYVPALNSMWGFASLRERQGCEDDAREWYLKALSGYEKVLGPSHSNCQTLRDRLETLGSREDGSKALTGKASEEHVQVQSLLDSSPPAGKLDSKRHRLLKKLGWRSKRALR</sequence>
<dbReference type="Proteomes" id="UP000240883">
    <property type="component" value="Unassembled WGS sequence"/>
</dbReference>
<dbReference type="Gene3D" id="1.25.40.10">
    <property type="entry name" value="Tetratricopeptide repeat domain"/>
    <property type="match status" value="1"/>
</dbReference>
<evidence type="ECO:0000313" key="2">
    <source>
        <dbReference type="EMBL" id="PSN60476.1"/>
    </source>
</evidence>
<dbReference type="EMBL" id="KZ678148">
    <property type="protein sequence ID" value="PSN60476.1"/>
    <property type="molecule type" value="Genomic_DNA"/>
</dbReference>
<organism evidence="2 3">
    <name type="scientific">Corynespora cassiicola Philippines</name>
    <dbReference type="NCBI Taxonomy" id="1448308"/>
    <lineage>
        <taxon>Eukaryota</taxon>
        <taxon>Fungi</taxon>
        <taxon>Dikarya</taxon>
        <taxon>Ascomycota</taxon>
        <taxon>Pezizomycotina</taxon>
        <taxon>Dothideomycetes</taxon>
        <taxon>Pleosporomycetidae</taxon>
        <taxon>Pleosporales</taxon>
        <taxon>Corynesporascaceae</taxon>
        <taxon>Corynespora</taxon>
    </lineage>
</organism>
<reference evidence="2 3" key="1">
    <citation type="journal article" date="2018" name="Front. Microbiol.">
        <title>Genome-Wide Analysis of Corynespora cassiicola Leaf Fall Disease Putative Effectors.</title>
        <authorList>
            <person name="Lopez D."/>
            <person name="Ribeiro S."/>
            <person name="Label P."/>
            <person name="Fumanal B."/>
            <person name="Venisse J.S."/>
            <person name="Kohler A."/>
            <person name="de Oliveira R.R."/>
            <person name="Labutti K."/>
            <person name="Lipzen A."/>
            <person name="Lail K."/>
            <person name="Bauer D."/>
            <person name="Ohm R.A."/>
            <person name="Barry K.W."/>
            <person name="Spatafora J."/>
            <person name="Grigoriev I.V."/>
            <person name="Martin F.M."/>
            <person name="Pujade-Renaud V."/>
        </authorList>
    </citation>
    <scope>NUCLEOTIDE SEQUENCE [LARGE SCALE GENOMIC DNA]</scope>
    <source>
        <strain evidence="2 3">Philippines</strain>
    </source>
</reference>
<name>A0A2T2N5F1_CORCC</name>
<dbReference type="OrthoDB" id="626167at2759"/>
<evidence type="ECO:0008006" key="4">
    <source>
        <dbReference type="Google" id="ProtNLM"/>
    </source>
</evidence>
<feature type="region of interest" description="Disordered" evidence="1">
    <location>
        <begin position="82"/>
        <end position="111"/>
    </location>
</feature>
<dbReference type="InterPro" id="IPR011990">
    <property type="entry name" value="TPR-like_helical_dom_sf"/>
</dbReference>
<dbReference type="AlphaFoldDB" id="A0A2T2N5F1"/>
<keyword evidence="3" id="KW-1185">Reference proteome</keyword>
<accession>A0A2T2N5F1</accession>
<evidence type="ECO:0000256" key="1">
    <source>
        <dbReference type="SAM" id="MobiDB-lite"/>
    </source>
</evidence>
<protein>
    <recommendedName>
        <fullName evidence="4">Kinesin light chain</fullName>
    </recommendedName>
</protein>
<gene>
    <name evidence="2" type="ORF">BS50DRAFT_199928</name>
</gene>